<dbReference type="Gene3D" id="3.30.420.10">
    <property type="entry name" value="Ribonuclease H-like superfamily/Ribonuclease H"/>
    <property type="match status" value="1"/>
</dbReference>
<dbReference type="PANTHER" id="PTHR10133:SF27">
    <property type="entry name" value="DNA POLYMERASE NU"/>
    <property type="match status" value="1"/>
</dbReference>
<comment type="function">
    <text evidence="17">In addition to polymerase activity, this DNA polymerase exhibits 5'-3' exonuclease activity.</text>
</comment>
<dbReference type="InterPro" id="IPR020045">
    <property type="entry name" value="DNA_polI_H3TH"/>
</dbReference>
<dbReference type="InterPro" id="IPR008918">
    <property type="entry name" value="HhH2"/>
</dbReference>
<keyword evidence="6 17" id="KW-0548">Nucleotidyltransferase</keyword>
<dbReference type="InterPro" id="IPR012337">
    <property type="entry name" value="RNaseH-like_sf"/>
</dbReference>
<dbReference type="SUPFAM" id="SSF56672">
    <property type="entry name" value="DNA/RNA polymerases"/>
    <property type="match status" value="1"/>
</dbReference>
<evidence type="ECO:0000256" key="6">
    <source>
        <dbReference type="ARBA" id="ARBA00022695"/>
    </source>
</evidence>
<dbReference type="GO" id="GO:0006302">
    <property type="term" value="P:double-strand break repair"/>
    <property type="evidence" value="ECO:0007669"/>
    <property type="project" value="TreeGrafter"/>
</dbReference>
<evidence type="ECO:0000256" key="16">
    <source>
        <dbReference type="NCBIfam" id="TIGR00593"/>
    </source>
</evidence>
<keyword evidence="8" id="KW-0540">Nuclease</keyword>
<evidence type="ECO:0000256" key="5">
    <source>
        <dbReference type="ARBA" id="ARBA00022679"/>
    </source>
</evidence>
<dbReference type="SMART" id="SM00475">
    <property type="entry name" value="53EXOc"/>
    <property type="match status" value="1"/>
</dbReference>
<evidence type="ECO:0000256" key="15">
    <source>
        <dbReference type="ARBA" id="ARBA00049244"/>
    </source>
</evidence>
<keyword evidence="9 17" id="KW-0227">DNA damage</keyword>
<dbReference type="InterPro" id="IPR043502">
    <property type="entry name" value="DNA/RNA_pol_sf"/>
</dbReference>
<evidence type="ECO:0000259" key="18">
    <source>
        <dbReference type="SMART" id="SM00475"/>
    </source>
</evidence>
<dbReference type="FunFam" id="1.10.150.20:FF:000002">
    <property type="entry name" value="DNA polymerase I"/>
    <property type="match status" value="1"/>
</dbReference>
<keyword evidence="10 17" id="KW-0378">Hydrolase</keyword>
<accession>A0A1T4NK67</accession>
<keyword evidence="11 17" id="KW-0269">Exonuclease</keyword>
<proteinExistence type="inferred from homology"/>
<reference evidence="20 21" key="1">
    <citation type="submission" date="2017-02" db="EMBL/GenBank/DDBJ databases">
        <authorList>
            <person name="Peterson S.W."/>
        </authorList>
    </citation>
    <scope>NUCLEOTIDE SEQUENCE [LARGE SCALE GENOMIC DNA]</scope>
    <source>
        <strain evidence="20 21">ATCC BAA-1030</strain>
    </source>
</reference>
<evidence type="ECO:0000259" key="19">
    <source>
        <dbReference type="SMART" id="SM00482"/>
    </source>
</evidence>
<dbReference type="InterPro" id="IPR029060">
    <property type="entry name" value="PIN-like_dom_sf"/>
</dbReference>
<dbReference type="SMART" id="SM00482">
    <property type="entry name" value="POLAc"/>
    <property type="match status" value="1"/>
</dbReference>
<dbReference type="Gene3D" id="3.30.70.370">
    <property type="match status" value="1"/>
</dbReference>
<dbReference type="Pfam" id="PF00476">
    <property type="entry name" value="DNA_pol_A"/>
    <property type="match status" value="1"/>
</dbReference>
<dbReference type="FunFam" id="1.10.150.20:FF:000003">
    <property type="entry name" value="DNA polymerase I"/>
    <property type="match status" value="1"/>
</dbReference>
<evidence type="ECO:0000256" key="10">
    <source>
        <dbReference type="ARBA" id="ARBA00022801"/>
    </source>
</evidence>
<dbReference type="GO" id="GO:0006261">
    <property type="term" value="P:DNA-templated DNA replication"/>
    <property type="evidence" value="ECO:0007669"/>
    <property type="project" value="UniProtKB-UniRule"/>
</dbReference>
<dbReference type="Proteomes" id="UP000190328">
    <property type="component" value="Unassembled WGS sequence"/>
</dbReference>
<dbReference type="Gene3D" id="3.40.50.1010">
    <property type="entry name" value="5'-nuclease"/>
    <property type="match status" value="1"/>
</dbReference>
<dbReference type="SUPFAM" id="SSF53098">
    <property type="entry name" value="Ribonuclease H-like"/>
    <property type="match status" value="1"/>
</dbReference>
<comment type="subunit">
    <text evidence="2 17">Single-chain monomer with multiple functions.</text>
</comment>
<dbReference type="InterPro" id="IPR036397">
    <property type="entry name" value="RNaseH_sf"/>
</dbReference>
<dbReference type="SUPFAM" id="SSF47807">
    <property type="entry name" value="5' to 3' exonuclease, C-terminal subdomain"/>
    <property type="match status" value="1"/>
</dbReference>
<dbReference type="GO" id="GO:0003887">
    <property type="term" value="F:DNA-directed DNA polymerase activity"/>
    <property type="evidence" value="ECO:0007669"/>
    <property type="project" value="UniProtKB-UniRule"/>
</dbReference>
<feature type="domain" description="5'-3' exonuclease" evidence="18">
    <location>
        <begin position="4"/>
        <end position="264"/>
    </location>
</feature>
<dbReference type="EMBL" id="FUXI01000015">
    <property type="protein sequence ID" value="SJZ79660.1"/>
    <property type="molecule type" value="Genomic_DNA"/>
</dbReference>
<keyword evidence="7 17" id="KW-0235">DNA replication</keyword>
<name>A0A1T4NK67_9ENTE</name>
<dbReference type="FunFam" id="1.20.1060.10:FF:000001">
    <property type="entry name" value="DNA polymerase I"/>
    <property type="match status" value="1"/>
</dbReference>
<dbReference type="InterPro" id="IPR018320">
    <property type="entry name" value="DNA_polymerase_1"/>
</dbReference>
<evidence type="ECO:0000313" key="21">
    <source>
        <dbReference type="Proteomes" id="UP000190328"/>
    </source>
</evidence>
<evidence type="ECO:0000256" key="17">
    <source>
        <dbReference type="RuleBase" id="RU004460"/>
    </source>
</evidence>
<dbReference type="OrthoDB" id="9806424at2"/>
<feature type="domain" description="DNA-directed DNA polymerase family A palm" evidence="19">
    <location>
        <begin position="635"/>
        <end position="843"/>
    </location>
</feature>
<dbReference type="EC" id="2.7.7.7" evidence="3 16"/>
<dbReference type="InterPro" id="IPR020046">
    <property type="entry name" value="5-3_exonucl_a-hlix_arch_N"/>
</dbReference>
<dbReference type="SUPFAM" id="SSF88723">
    <property type="entry name" value="PIN domain-like"/>
    <property type="match status" value="1"/>
</dbReference>
<dbReference type="InterPro" id="IPR001098">
    <property type="entry name" value="DNA-dir_DNA_pol_A_palm_dom"/>
</dbReference>
<dbReference type="GO" id="GO:0008409">
    <property type="term" value="F:5'-3' exonuclease activity"/>
    <property type="evidence" value="ECO:0007669"/>
    <property type="project" value="UniProtKB-UniRule"/>
</dbReference>
<dbReference type="InterPro" id="IPR054690">
    <property type="entry name" value="DNA_polI_exonuclease"/>
</dbReference>
<dbReference type="Gene3D" id="1.20.1060.10">
    <property type="entry name" value="Taq DNA Polymerase, Chain T, domain 4"/>
    <property type="match status" value="1"/>
</dbReference>
<evidence type="ECO:0000256" key="11">
    <source>
        <dbReference type="ARBA" id="ARBA00022839"/>
    </source>
</evidence>
<organism evidence="20 21">
    <name type="scientific">Pilibacter termitis</name>
    <dbReference type="NCBI Taxonomy" id="263852"/>
    <lineage>
        <taxon>Bacteria</taxon>
        <taxon>Bacillati</taxon>
        <taxon>Bacillota</taxon>
        <taxon>Bacilli</taxon>
        <taxon>Lactobacillales</taxon>
        <taxon>Enterococcaceae</taxon>
        <taxon>Pilibacter</taxon>
    </lineage>
</organism>
<dbReference type="InterPro" id="IPR019760">
    <property type="entry name" value="DNA-dir_DNA_pol_A_CS"/>
</dbReference>
<evidence type="ECO:0000256" key="1">
    <source>
        <dbReference type="ARBA" id="ARBA00007705"/>
    </source>
</evidence>
<dbReference type="NCBIfam" id="NF004397">
    <property type="entry name" value="PRK05755.1"/>
    <property type="match status" value="1"/>
</dbReference>
<dbReference type="Pfam" id="PF01367">
    <property type="entry name" value="5_3_exonuc"/>
    <property type="match status" value="1"/>
</dbReference>
<keyword evidence="13 17" id="KW-0238">DNA-binding</keyword>
<dbReference type="InterPro" id="IPR036279">
    <property type="entry name" value="5-3_exonuclease_C_sf"/>
</dbReference>
<evidence type="ECO:0000313" key="20">
    <source>
        <dbReference type="EMBL" id="SJZ79660.1"/>
    </source>
</evidence>
<comment type="catalytic activity">
    <reaction evidence="15 17">
        <text>DNA(n) + a 2'-deoxyribonucleoside 5'-triphosphate = DNA(n+1) + diphosphate</text>
        <dbReference type="Rhea" id="RHEA:22508"/>
        <dbReference type="Rhea" id="RHEA-COMP:17339"/>
        <dbReference type="Rhea" id="RHEA-COMP:17340"/>
        <dbReference type="ChEBI" id="CHEBI:33019"/>
        <dbReference type="ChEBI" id="CHEBI:61560"/>
        <dbReference type="ChEBI" id="CHEBI:173112"/>
        <dbReference type="EC" id="2.7.7.7"/>
    </reaction>
</comment>
<dbReference type="CDD" id="cd09859">
    <property type="entry name" value="PIN_53EXO"/>
    <property type="match status" value="1"/>
</dbReference>
<keyword evidence="12 17" id="KW-0239">DNA-directed DNA polymerase</keyword>
<evidence type="ECO:0000256" key="9">
    <source>
        <dbReference type="ARBA" id="ARBA00022763"/>
    </source>
</evidence>
<dbReference type="Pfam" id="PF02739">
    <property type="entry name" value="5_3_exonuc_N"/>
    <property type="match status" value="1"/>
</dbReference>
<sequence>MSQKRLLLIDGNSIAFKAYFALPKTFTNKAGLHTNAIYGFHTMLDSVLARVEPTHILVAFDAGKTTFRTEMFQDYKGGRPTTDPELREQFLPLREMLAARSIRYYELPNYEADDIIGTLATRASEAGFLVTIVSGDRDMTQLATEKITVEISKKGVSDIEEYTPAVVQEKMGITPKQIIDLKGLMGDKSDNIPGVTKVGEKTALKLLWEYQTVEGVYEHIDELKASKMKENLINEQEIALLSKKLATINLTSPVEIELDELAMKEPDAEKLIAFYQENNFNEFLSRMGSAVEEEVQEISYEVVENFSAEHLANAEVFHLETFGENYHEAEVLAAVVGNKEKLFVTSNLDTLSSSEAKKWLDDRTKEKIVFDVKAISVFLSKMDLSIKGVKHDVLLSAYLLDKLDKTQEIAGVAKKLHTSPIKFNEDVYGKGAKYAVPMFFEEVESFAAQKAFATLNVSERLHEELEEKEMLHLLLEMEMPLAIVLSEMEEKGIAVKPEVLDELSVDLMSRIEELKTKIYAQAGVELNLNSPKQLGELLFETLGFDYKLYSKKTKTGYSTNAEVLEKMSVVAPIVDDILTYRELQKLQSTYIEGLKKSRRADGKIHTRYQQALTQTGRLSSVDPNLQNIPIRTEDGRKIRQAFVASKEDWVIYSSDYSQIELRVLAHISQDEHLKSAFMEGQDIHTSTAMRVFGISSPDEVTPLDRRNAKAVNFGVVYGISEWGLAKNLGIEPYKAKDFIDKYFEKYPGIKQYMEEVVREAKEVGYVETMFHRRRNLPEINERNFARRSFAERTAINSPIQGSAADILKIAMNNLHTRLAKENLQANLLLQVHDELIFEVAKSDVEALDKIVRSEMEDAVKLSVPLVADSAWGESWYDAK</sequence>
<evidence type="ECO:0000256" key="7">
    <source>
        <dbReference type="ARBA" id="ARBA00022705"/>
    </source>
</evidence>
<dbReference type="InterPro" id="IPR002298">
    <property type="entry name" value="DNA_polymerase_A"/>
</dbReference>
<evidence type="ECO:0000256" key="4">
    <source>
        <dbReference type="ARBA" id="ARBA00020311"/>
    </source>
</evidence>
<evidence type="ECO:0000256" key="8">
    <source>
        <dbReference type="ARBA" id="ARBA00022722"/>
    </source>
</evidence>
<dbReference type="CDD" id="cd09898">
    <property type="entry name" value="H3TH_53EXO"/>
    <property type="match status" value="1"/>
</dbReference>
<dbReference type="SMART" id="SM00279">
    <property type="entry name" value="HhH2"/>
    <property type="match status" value="1"/>
</dbReference>
<evidence type="ECO:0000256" key="3">
    <source>
        <dbReference type="ARBA" id="ARBA00012417"/>
    </source>
</evidence>
<dbReference type="FunFam" id="3.40.50.1010:FF:000001">
    <property type="entry name" value="DNA polymerase I"/>
    <property type="match status" value="1"/>
</dbReference>
<comment type="similarity">
    <text evidence="1 17">Belongs to the DNA polymerase type-A family.</text>
</comment>
<evidence type="ECO:0000256" key="2">
    <source>
        <dbReference type="ARBA" id="ARBA00011541"/>
    </source>
</evidence>
<dbReference type="CDD" id="cd06140">
    <property type="entry name" value="DNA_polA_I_Bacillus_like_exo"/>
    <property type="match status" value="1"/>
</dbReference>
<dbReference type="PANTHER" id="PTHR10133">
    <property type="entry name" value="DNA POLYMERASE I"/>
    <property type="match status" value="1"/>
</dbReference>
<dbReference type="STRING" id="263852.SAMN02745116_01459"/>
<keyword evidence="14 17" id="KW-0234">DNA repair</keyword>
<dbReference type="Gene3D" id="1.10.150.20">
    <property type="entry name" value="5' to 3' exonuclease, C-terminal subdomain"/>
    <property type="match status" value="2"/>
</dbReference>
<dbReference type="Pfam" id="PF22619">
    <property type="entry name" value="DNA_polI_exo1"/>
    <property type="match status" value="1"/>
</dbReference>
<dbReference type="PRINTS" id="PR00868">
    <property type="entry name" value="DNAPOLI"/>
</dbReference>
<dbReference type="InterPro" id="IPR002421">
    <property type="entry name" value="5-3_exonuclease"/>
</dbReference>
<keyword evidence="5 17" id="KW-0808">Transferase</keyword>
<dbReference type="AlphaFoldDB" id="A0A1T4NK67"/>
<evidence type="ECO:0000256" key="12">
    <source>
        <dbReference type="ARBA" id="ARBA00022932"/>
    </source>
</evidence>
<dbReference type="NCBIfam" id="TIGR00593">
    <property type="entry name" value="pola"/>
    <property type="match status" value="1"/>
</dbReference>
<dbReference type="CDD" id="cd08637">
    <property type="entry name" value="DNA_pol_A_pol_I_C"/>
    <property type="match status" value="1"/>
</dbReference>
<evidence type="ECO:0000256" key="14">
    <source>
        <dbReference type="ARBA" id="ARBA00023204"/>
    </source>
</evidence>
<keyword evidence="21" id="KW-1185">Reference proteome</keyword>
<protein>
    <recommendedName>
        <fullName evidence="4 16">DNA polymerase I</fullName>
        <ecNumber evidence="3 16">2.7.7.7</ecNumber>
    </recommendedName>
</protein>
<evidence type="ECO:0000256" key="13">
    <source>
        <dbReference type="ARBA" id="ARBA00023125"/>
    </source>
</evidence>
<dbReference type="GO" id="GO:0003677">
    <property type="term" value="F:DNA binding"/>
    <property type="evidence" value="ECO:0007669"/>
    <property type="project" value="UniProtKB-UniRule"/>
</dbReference>
<dbReference type="PROSITE" id="PS00447">
    <property type="entry name" value="DNA_POLYMERASE_A"/>
    <property type="match status" value="1"/>
</dbReference>
<dbReference type="RefSeq" id="WP_078807394.1">
    <property type="nucleotide sequence ID" value="NZ_FUXI01000015.1"/>
</dbReference>
<gene>
    <name evidence="17" type="primary">polA</name>
    <name evidence="20" type="ORF">SAMN02745116_01459</name>
</gene>